<dbReference type="GO" id="GO:0051082">
    <property type="term" value="F:unfolded protein binding"/>
    <property type="evidence" value="ECO:0007669"/>
    <property type="project" value="InterPro"/>
</dbReference>
<keyword evidence="2" id="KW-0547">Nucleotide-binding</keyword>
<dbReference type="PANTHER" id="PTHR48102:SF7">
    <property type="entry name" value="ATP-DEPENDENT CLP PROTEASE ATP-BINDING SUBUNIT CLPX-LIKE, MITOCHONDRIAL"/>
    <property type="match status" value="1"/>
</dbReference>
<evidence type="ECO:0000259" key="6">
    <source>
        <dbReference type="PROSITE" id="PS51902"/>
    </source>
</evidence>
<accession>A0A3B0SLJ4</accession>
<evidence type="ECO:0000256" key="3">
    <source>
        <dbReference type="ARBA" id="ARBA00022833"/>
    </source>
</evidence>
<dbReference type="GO" id="GO:0009376">
    <property type="term" value="C:HslUV protease complex"/>
    <property type="evidence" value="ECO:0007669"/>
    <property type="project" value="TreeGrafter"/>
</dbReference>
<evidence type="ECO:0000256" key="1">
    <source>
        <dbReference type="ARBA" id="ARBA00022723"/>
    </source>
</evidence>
<dbReference type="GO" id="GO:0051603">
    <property type="term" value="P:proteolysis involved in protein catabolic process"/>
    <property type="evidence" value="ECO:0007669"/>
    <property type="project" value="TreeGrafter"/>
</dbReference>
<dbReference type="InterPro" id="IPR027417">
    <property type="entry name" value="P-loop_NTPase"/>
</dbReference>
<dbReference type="NCBIfam" id="NF003745">
    <property type="entry name" value="PRK05342.1"/>
    <property type="match status" value="1"/>
</dbReference>
<dbReference type="GO" id="GO:0016887">
    <property type="term" value="F:ATP hydrolysis activity"/>
    <property type="evidence" value="ECO:0007669"/>
    <property type="project" value="InterPro"/>
</dbReference>
<dbReference type="SUPFAM" id="SSF57716">
    <property type="entry name" value="Glucocorticoid receptor-like (DNA-binding domain)"/>
    <property type="match status" value="1"/>
</dbReference>
<feature type="domain" description="ClpX-type ZB" evidence="6">
    <location>
        <begin position="3"/>
        <end position="56"/>
    </location>
</feature>
<dbReference type="InterPro" id="IPR050052">
    <property type="entry name" value="ATP-dep_Clp_protease_ClpX"/>
</dbReference>
<dbReference type="SUPFAM" id="SSF52540">
    <property type="entry name" value="P-loop containing nucleoside triphosphate hydrolases"/>
    <property type="match status" value="1"/>
</dbReference>
<dbReference type="FunFam" id="1.10.8.60:FF:000002">
    <property type="entry name" value="ATP-dependent Clp protease ATP-binding subunit ClpX"/>
    <property type="match status" value="1"/>
</dbReference>
<dbReference type="Gene3D" id="6.20.220.10">
    <property type="entry name" value="ClpX chaperone, C4-type zinc finger domain"/>
    <property type="match status" value="1"/>
</dbReference>
<dbReference type="SMART" id="SM00994">
    <property type="entry name" value="zf-C4_ClpX"/>
    <property type="match status" value="1"/>
</dbReference>
<protein>
    <submittedName>
        <fullName evidence="7">ATP-dependent Clp protease ATP-binding subunit ClpX</fullName>
    </submittedName>
</protein>
<dbReference type="SMART" id="SM00382">
    <property type="entry name" value="AAA"/>
    <property type="match status" value="1"/>
</dbReference>
<organism evidence="7">
    <name type="scientific">hydrothermal vent metagenome</name>
    <dbReference type="NCBI Taxonomy" id="652676"/>
    <lineage>
        <taxon>unclassified sequences</taxon>
        <taxon>metagenomes</taxon>
        <taxon>ecological metagenomes</taxon>
    </lineage>
</organism>
<dbReference type="GO" id="GO:0140662">
    <property type="term" value="F:ATP-dependent protein folding chaperone"/>
    <property type="evidence" value="ECO:0007669"/>
    <property type="project" value="InterPro"/>
</dbReference>
<dbReference type="GO" id="GO:0005524">
    <property type="term" value="F:ATP binding"/>
    <property type="evidence" value="ECO:0007669"/>
    <property type="project" value="UniProtKB-KW"/>
</dbReference>
<dbReference type="Pfam" id="PF10431">
    <property type="entry name" value="ClpB_D2-small"/>
    <property type="match status" value="1"/>
</dbReference>
<evidence type="ECO:0000256" key="5">
    <source>
        <dbReference type="ARBA" id="ARBA00023186"/>
    </source>
</evidence>
<keyword evidence="7" id="KW-0645">Protease</keyword>
<keyword evidence="3" id="KW-0862">Zinc</keyword>
<dbReference type="NCBIfam" id="TIGR00382">
    <property type="entry name" value="clpX"/>
    <property type="match status" value="1"/>
</dbReference>
<dbReference type="Pfam" id="PF06689">
    <property type="entry name" value="zf-C4_ClpX"/>
    <property type="match status" value="1"/>
</dbReference>
<keyword evidence="7" id="KW-0378">Hydrolase</keyword>
<dbReference type="InterPro" id="IPR004487">
    <property type="entry name" value="Clp_protease_ATP-bd_su_ClpX"/>
</dbReference>
<evidence type="ECO:0000256" key="2">
    <source>
        <dbReference type="ARBA" id="ARBA00022741"/>
    </source>
</evidence>
<dbReference type="HAMAP" id="MF_00175">
    <property type="entry name" value="ClpX"/>
    <property type="match status" value="1"/>
</dbReference>
<dbReference type="EMBL" id="UOEC01000191">
    <property type="protein sequence ID" value="VAW01857.1"/>
    <property type="molecule type" value="Genomic_DNA"/>
</dbReference>
<dbReference type="InterPro" id="IPR003593">
    <property type="entry name" value="AAA+_ATPase"/>
</dbReference>
<dbReference type="GO" id="GO:0008270">
    <property type="term" value="F:zinc ion binding"/>
    <property type="evidence" value="ECO:0007669"/>
    <property type="project" value="InterPro"/>
</dbReference>
<dbReference type="PANTHER" id="PTHR48102">
    <property type="entry name" value="ATP-DEPENDENT CLP PROTEASE ATP-BINDING SUBUNIT CLPX-LIKE, MITOCHONDRIAL-RELATED"/>
    <property type="match status" value="1"/>
</dbReference>
<dbReference type="InterPro" id="IPR046425">
    <property type="entry name" value="ClpX_bact"/>
</dbReference>
<dbReference type="Gene3D" id="3.40.50.300">
    <property type="entry name" value="P-loop containing nucleotide triphosphate hydrolases"/>
    <property type="match status" value="1"/>
</dbReference>
<dbReference type="InterPro" id="IPR059188">
    <property type="entry name" value="Znf_CLPX-like"/>
</dbReference>
<dbReference type="GO" id="GO:0046983">
    <property type="term" value="F:protein dimerization activity"/>
    <property type="evidence" value="ECO:0007669"/>
    <property type="project" value="InterPro"/>
</dbReference>
<reference evidence="7" key="1">
    <citation type="submission" date="2018-06" db="EMBL/GenBank/DDBJ databases">
        <authorList>
            <person name="Zhirakovskaya E."/>
        </authorList>
    </citation>
    <scope>NUCLEOTIDE SEQUENCE</scope>
</reference>
<proteinExistence type="inferred from homology"/>
<keyword evidence="1" id="KW-0479">Metal-binding</keyword>
<dbReference type="InterPro" id="IPR003959">
    <property type="entry name" value="ATPase_AAA_core"/>
</dbReference>
<dbReference type="GO" id="GO:0051301">
    <property type="term" value="P:cell division"/>
    <property type="evidence" value="ECO:0007669"/>
    <property type="project" value="TreeGrafter"/>
</dbReference>
<dbReference type="PROSITE" id="PS51902">
    <property type="entry name" value="CLPX_ZB"/>
    <property type="match status" value="1"/>
</dbReference>
<name>A0A3B0SLJ4_9ZZZZ</name>
<dbReference type="Gene3D" id="1.10.8.60">
    <property type="match status" value="1"/>
</dbReference>
<keyword evidence="4 7" id="KW-0067">ATP-binding</keyword>
<dbReference type="InterPro" id="IPR038366">
    <property type="entry name" value="Znf_CppX_C4_sf"/>
</dbReference>
<dbReference type="GO" id="GO:0008233">
    <property type="term" value="F:peptidase activity"/>
    <property type="evidence" value="ECO:0007669"/>
    <property type="project" value="UniProtKB-KW"/>
</dbReference>
<dbReference type="FunFam" id="3.40.50.300:FF:000005">
    <property type="entry name" value="ATP-dependent Clp protease ATP-binding subunit ClpX"/>
    <property type="match status" value="1"/>
</dbReference>
<sequence length="426" mass="46515">MSKSDGNDSKNTLYCSFCGKSQHEVRKLIAGPTVFICDECVELCMDIIREENKSSLVKSTEGVPTPQEICDVLNDYVIGQKNAKKVLSVAVHNHYKRLNHAAKNDDVELSKSNIMLVGPTGCGKTLLAQTLARILDVPFTMADATTLTEAGYVGEDVENIILKLLQAADYNVERAQRGIIYIDEVDKISRKSENPSITRDVSGEGVQQALLKVMEGTVASVPPQGGRKHPQQEFLQVDTTNILFVLGGAFAGLDKIISSRGDSSGIGFGAEVKDVDQRGIGELLTELEPEDLLKFGLIPEFVGRVPVIATLEDLDEEALVTILTEPKNALVKQYQRLFEMEDTKLTIKDDALVGIAKKAILRKTGARGLRSILEGILLDTMFDLPGMENVEEVVITKEVVEGSGQPLLIYADKDEDDKKQPTPVSA</sequence>
<dbReference type="AlphaFoldDB" id="A0A3B0SLJ4"/>
<evidence type="ECO:0000313" key="7">
    <source>
        <dbReference type="EMBL" id="VAW01857.1"/>
    </source>
</evidence>
<dbReference type="CDD" id="cd19497">
    <property type="entry name" value="RecA-like_ClpX"/>
    <property type="match status" value="1"/>
</dbReference>
<dbReference type="Pfam" id="PF07724">
    <property type="entry name" value="AAA_2"/>
    <property type="match status" value="1"/>
</dbReference>
<dbReference type="InterPro" id="IPR010603">
    <property type="entry name" value="Znf_CppX_C4"/>
</dbReference>
<dbReference type="InterPro" id="IPR019489">
    <property type="entry name" value="Clp_ATPase_C"/>
</dbReference>
<dbReference type="SMART" id="SM01086">
    <property type="entry name" value="ClpB_D2-small"/>
    <property type="match status" value="1"/>
</dbReference>
<gene>
    <name evidence="7" type="ORF">MNBD_ALPHA08-2160</name>
</gene>
<keyword evidence="5" id="KW-0143">Chaperone</keyword>
<evidence type="ECO:0000256" key="4">
    <source>
        <dbReference type="ARBA" id="ARBA00022840"/>
    </source>
</evidence>